<evidence type="ECO:0000313" key="1">
    <source>
        <dbReference type="EMBL" id="KAK1863163.1"/>
    </source>
</evidence>
<proteinExistence type="predicted"/>
<comment type="caution">
    <text evidence="1">The sequence shown here is derived from an EMBL/GenBank/DDBJ whole genome shotgun (WGS) entry which is preliminary data.</text>
</comment>
<accession>A0ACC3C051</accession>
<dbReference type="Proteomes" id="UP000798662">
    <property type="component" value="Chromosome 2"/>
</dbReference>
<evidence type="ECO:0000313" key="2">
    <source>
        <dbReference type="Proteomes" id="UP000798662"/>
    </source>
</evidence>
<keyword evidence="2" id="KW-1185">Reference proteome</keyword>
<gene>
    <name evidence="1" type="ORF">I4F81_005725</name>
</gene>
<organism evidence="1 2">
    <name type="scientific">Pyropia yezoensis</name>
    <name type="common">Susabi-nori</name>
    <name type="synonym">Porphyra yezoensis</name>
    <dbReference type="NCBI Taxonomy" id="2788"/>
    <lineage>
        <taxon>Eukaryota</taxon>
        <taxon>Rhodophyta</taxon>
        <taxon>Bangiophyceae</taxon>
        <taxon>Bangiales</taxon>
        <taxon>Bangiaceae</taxon>
        <taxon>Pyropia</taxon>
    </lineage>
</organism>
<reference evidence="1" key="1">
    <citation type="submission" date="2019-11" db="EMBL/GenBank/DDBJ databases">
        <title>Nori genome reveals adaptations in red seaweeds to the harsh intertidal environment.</title>
        <authorList>
            <person name="Wang D."/>
            <person name="Mao Y."/>
        </authorList>
    </citation>
    <scope>NUCLEOTIDE SEQUENCE</scope>
    <source>
        <tissue evidence="1">Gametophyte</tissue>
    </source>
</reference>
<sequence>MATKWAAAGVPLKLERLLALGILICADEFLSVFTLLPLRVAAAVAALMVAASVIKLYVVFNVMEIFDRLCCSFGVDVLDSLGWTAASAVSFHLADAPPPPPALADLSVVGGGGGGVHFAPRSPMPVRPTGAGGAPVASPMRRPTPAHDVHSVSPAARSRSTPPLAGRRHRAWRGVGLAARFGVDYALALVYLHVHALLLLTWVVTLNVAINTANSALLTLLISNNFVELKGSVFKAYKVPHLFQISCADAVERFQLSVFLGSMLVYTQGDGRLLRVWAIMGACECVVDWVKHAFVAKFNRVPHNVYRHFSLVLSSDLLAGESAGGGVPLPPPPLRAEASSPPVRALTDGLRAAAGFGRVGGSAAAKRTGFVALPLAALAVRMVGRFVVGAPPAAAFAAWVAAIAVKLAVSTALAGHAARRLRAYAERRGEWAGHDDRNQQDWFHTLSQLKCVAETVVEQQYMIGEICISTPTIG</sequence>
<name>A0ACC3C051_PYRYE</name>
<protein>
    <submittedName>
        <fullName evidence="1">Uncharacterized protein</fullName>
    </submittedName>
</protein>
<dbReference type="EMBL" id="CM020619">
    <property type="protein sequence ID" value="KAK1863163.1"/>
    <property type="molecule type" value="Genomic_DNA"/>
</dbReference>